<evidence type="ECO:0000313" key="2">
    <source>
        <dbReference type="EMBL" id="CAL1589228.1"/>
    </source>
</evidence>
<dbReference type="EMBL" id="OZ035840">
    <property type="protein sequence ID" value="CAL1589228.1"/>
    <property type="molecule type" value="Genomic_DNA"/>
</dbReference>
<name>A0AAV2KGY0_KNICA</name>
<proteinExistence type="predicted"/>
<evidence type="ECO:0000313" key="3">
    <source>
        <dbReference type="Proteomes" id="UP001497482"/>
    </source>
</evidence>
<reference evidence="2 3" key="1">
    <citation type="submission" date="2024-04" db="EMBL/GenBank/DDBJ databases">
        <authorList>
            <person name="Waldvogel A.-M."/>
            <person name="Schoenle A."/>
        </authorList>
    </citation>
    <scope>NUCLEOTIDE SEQUENCE [LARGE SCALE GENOMIC DNA]</scope>
</reference>
<sequence>MAFLPPSSRSWASRELVDHRGGEVAAGHGFKSQVGGRVATQASSSEGEGRGGRAHSPIQNVSLPSPSITETELQLCQRRLMFSFRVCGDSGGSVLKVLDQIQTQFL</sequence>
<evidence type="ECO:0000256" key="1">
    <source>
        <dbReference type="SAM" id="MobiDB-lite"/>
    </source>
</evidence>
<accession>A0AAV2KGY0</accession>
<gene>
    <name evidence="2" type="ORF">KC01_LOCUS18874</name>
</gene>
<organism evidence="2 3">
    <name type="scientific">Knipowitschia caucasica</name>
    <name type="common">Caucasian dwarf goby</name>
    <name type="synonym">Pomatoschistus caucasicus</name>
    <dbReference type="NCBI Taxonomy" id="637954"/>
    <lineage>
        <taxon>Eukaryota</taxon>
        <taxon>Metazoa</taxon>
        <taxon>Chordata</taxon>
        <taxon>Craniata</taxon>
        <taxon>Vertebrata</taxon>
        <taxon>Euteleostomi</taxon>
        <taxon>Actinopterygii</taxon>
        <taxon>Neopterygii</taxon>
        <taxon>Teleostei</taxon>
        <taxon>Neoteleostei</taxon>
        <taxon>Acanthomorphata</taxon>
        <taxon>Gobiaria</taxon>
        <taxon>Gobiiformes</taxon>
        <taxon>Gobioidei</taxon>
        <taxon>Gobiidae</taxon>
        <taxon>Gobiinae</taxon>
        <taxon>Knipowitschia</taxon>
    </lineage>
</organism>
<keyword evidence="3" id="KW-1185">Reference proteome</keyword>
<dbReference type="Proteomes" id="UP001497482">
    <property type="component" value="Chromosome 18"/>
</dbReference>
<feature type="region of interest" description="Disordered" evidence="1">
    <location>
        <begin position="26"/>
        <end position="64"/>
    </location>
</feature>
<protein>
    <submittedName>
        <fullName evidence="2">Uncharacterized protein</fullName>
    </submittedName>
</protein>
<dbReference type="AlphaFoldDB" id="A0AAV2KGY0"/>